<dbReference type="RefSeq" id="WP_340270607.1">
    <property type="nucleotide sequence ID" value="NZ_JBBEOG010000007.1"/>
</dbReference>
<dbReference type="PANTHER" id="PTHR40630">
    <property type="entry name" value="POSSIBLE DNA-BINDING PROTEIN"/>
    <property type="match status" value="1"/>
</dbReference>
<evidence type="ECO:0000313" key="2">
    <source>
        <dbReference type="Proteomes" id="UP001596122"/>
    </source>
</evidence>
<name>A0ABW0GSG7_9MICO</name>
<dbReference type="Proteomes" id="UP001596122">
    <property type="component" value="Unassembled WGS sequence"/>
</dbReference>
<dbReference type="Pfam" id="PF11338">
    <property type="entry name" value="DUF3140"/>
    <property type="match status" value="1"/>
</dbReference>
<dbReference type="EMBL" id="JBHSLD010000009">
    <property type="protein sequence ID" value="MFC5381186.1"/>
    <property type="molecule type" value="Genomic_DNA"/>
</dbReference>
<comment type="caution">
    <text evidence="1">The sequence shown here is derived from an EMBL/GenBank/DDBJ whole genome shotgun (WGS) entry which is preliminary data.</text>
</comment>
<keyword evidence="2" id="KW-1185">Reference proteome</keyword>
<organism evidence="1 2">
    <name type="scientific">Aquipuribacter nitratireducens</name>
    <dbReference type="NCBI Taxonomy" id="650104"/>
    <lineage>
        <taxon>Bacteria</taxon>
        <taxon>Bacillati</taxon>
        <taxon>Actinomycetota</taxon>
        <taxon>Actinomycetes</taxon>
        <taxon>Micrococcales</taxon>
        <taxon>Intrasporangiaceae</taxon>
        <taxon>Aquipuribacter</taxon>
    </lineage>
</organism>
<sequence length="122" mass="13889">MPRHDLDDHELDELWEQFHTVVNMTSKDLSDWLRVRAADEDAEAFLDETGHMPGLSTGQHVLRILGRRKTDLDEADVTTMARVVDRVTAQRREDLEPTAGDAAWRHELMTIGHDPLQPPRGG</sequence>
<accession>A0ABW0GSG7</accession>
<gene>
    <name evidence="1" type="ORF">ACFPJ6_10315</name>
</gene>
<evidence type="ECO:0000313" key="1">
    <source>
        <dbReference type="EMBL" id="MFC5381186.1"/>
    </source>
</evidence>
<dbReference type="PANTHER" id="PTHR40630:SF1">
    <property type="entry name" value="DNA-BINDING PROTEIN"/>
    <property type="match status" value="1"/>
</dbReference>
<protein>
    <submittedName>
        <fullName evidence="1">DUF3140 domain-containing protein</fullName>
    </submittedName>
</protein>
<proteinExistence type="predicted"/>
<dbReference type="InterPro" id="IPR021487">
    <property type="entry name" value="DUF3140"/>
</dbReference>
<reference evidence="2" key="1">
    <citation type="journal article" date="2019" name="Int. J. Syst. Evol. Microbiol.">
        <title>The Global Catalogue of Microorganisms (GCM) 10K type strain sequencing project: providing services to taxonomists for standard genome sequencing and annotation.</title>
        <authorList>
            <consortium name="The Broad Institute Genomics Platform"/>
            <consortium name="The Broad Institute Genome Sequencing Center for Infectious Disease"/>
            <person name="Wu L."/>
            <person name="Ma J."/>
        </authorList>
    </citation>
    <scope>NUCLEOTIDE SEQUENCE [LARGE SCALE GENOMIC DNA]</scope>
    <source>
        <strain evidence="2">CCUG 43114</strain>
    </source>
</reference>